<evidence type="ECO:0000313" key="4">
    <source>
        <dbReference type="Proteomes" id="UP001189429"/>
    </source>
</evidence>
<keyword evidence="4" id="KW-1185">Reference proteome</keyword>
<feature type="compositionally biased region" description="Low complexity" evidence="1">
    <location>
        <begin position="301"/>
        <end position="326"/>
    </location>
</feature>
<dbReference type="Gene3D" id="3.20.20.100">
    <property type="entry name" value="NADP-dependent oxidoreductase domain"/>
    <property type="match status" value="1"/>
</dbReference>
<dbReference type="InterPro" id="IPR007138">
    <property type="entry name" value="ABM_dom"/>
</dbReference>
<sequence length="345" mass="36074">MPRRRPRRSGCRGRSSAASAALAGRSFGVLLLARECAAGDSTCWSGDVTQELCCSGPQGNPDCWDAEYTFERCCGSLAGGPGEPSSEVASLRVESSSVPALPLLGGGAMPMSGVGLCCRPSAMGDAVRQAVVDYLLMGGRHLDDAKLYRNHEEVGEGLRQVCAYLTFHVRNEALADFCDAAAELLAESRATDDGCLRIEMHRELDWARRISNDEFSLLLMCQEWASAACLEAHVGSAHSCRFNDAVVSGNMLVTEPSASIFGTPIGPAEAAKLAQQAAEAQLRAGSEPPPAGQEAAAFEPGGRVAGPSAAGAAGRAAQAARLNAQGSPTRRSPVLQQSAARLLQQ</sequence>
<evidence type="ECO:0000259" key="2">
    <source>
        <dbReference type="Pfam" id="PF03992"/>
    </source>
</evidence>
<accession>A0ABN9RTQ6</accession>
<name>A0ABN9RTQ6_9DINO</name>
<reference evidence="3" key="1">
    <citation type="submission" date="2023-10" db="EMBL/GenBank/DDBJ databases">
        <authorList>
            <person name="Chen Y."/>
            <person name="Shah S."/>
            <person name="Dougan E. K."/>
            <person name="Thang M."/>
            <person name="Chan C."/>
        </authorList>
    </citation>
    <scope>NUCLEOTIDE SEQUENCE [LARGE SCALE GENOMIC DNA]</scope>
</reference>
<evidence type="ECO:0000256" key="1">
    <source>
        <dbReference type="SAM" id="MobiDB-lite"/>
    </source>
</evidence>
<dbReference type="InterPro" id="IPR011008">
    <property type="entry name" value="Dimeric_a/b-barrel"/>
</dbReference>
<proteinExistence type="predicted"/>
<comment type="caution">
    <text evidence="3">The sequence shown here is derived from an EMBL/GenBank/DDBJ whole genome shotgun (WGS) entry which is preliminary data.</text>
</comment>
<feature type="region of interest" description="Disordered" evidence="1">
    <location>
        <begin position="279"/>
        <end position="345"/>
    </location>
</feature>
<dbReference type="SUPFAM" id="SSF51430">
    <property type="entry name" value="NAD(P)-linked oxidoreductase"/>
    <property type="match status" value="1"/>
</dbReference>
<gene>
    <name evidence="3" type="ORF">PCOR1329_LOCUS23643</name>
</gene>
<dbReference type="SUPFAM" id="SSF54909">
    <property type="entry name" value="Dimeric alpha+beta barrel"/>
    <property type="match status" value="1"/>
</dbReference>
<dbReference type="Proteomes" id="UP001189429">
    <property type="component" value="Unassembled WGS sequence"/>
</dbReference>
<feature type="compositionally biased region" description="Polar residues" evidence="1">
    <location>
        <begin position="327"/>
        <end position="345"/>
    </location>
</feature>
<organism evidence="3 4">
    <name type="scientific">Prorocentrum cordatum</name>
    <dbReference type="NCBI Taxonomy" id="2364126"/>
    <lineage>
        <taxon>Eukaryota</taxon>
        <taxon>Sar</taxon>
        <taxon>Alveolata</taxon>
        <taxon>Dinophyceae</taxon>
        <taxon>Prorocentrales</taxon>
        <taxon>Prorocentraceae</taxon>
        <taxon>Prorocentrum</taxon>
    </lineage>
</organism>
<feature type="domain" description="ABM" evidence="2">
    <location>
        <begin position="162"/>
        <end position="242"/>
    </location>
</feature>
<dbReference type="Pfam" id="PF03992">
    <property type="entry name" value="ABM"/>
    <property type="match status" value="1"/>
</dbReference>
<evidence type="ECO:0000313" key="3">
    <source>
        <dbReference type="EMBL" id="CAK0822692.1"/>
    </source>
</evidence>
<dbReference type="EMBL" id="CAUYUJ010008036">
    <property type="protein sequence ID" value="CAK0822692.1"/>
    <property type="molecule type" value="Genomic_DNA"/>
</dbReference>
<dbReference type="InterPro" id="IPR036812">
    <property type="entry name" value="NAD(P)_OxRdtase_dom_sf"/>
</dbReference>
<protein>
    <recommendedName>
        <fullName evidence="2">ABM domain-containing protein</fullName>
    </recommendedName>
</protein>
<dbReference type="Gene3D" id="3.30.70.100">
    <property type="match status" value="1"/>
</dbReference>